<protein>
    <submittedName>
        <fullName evidence="2">Uncharacterized protein</fullName>
    </submittedName>
</protein>
<proteinExistence type="predicted"/>
<feature type="compositionally biased region" description="Polar residues" evidence="1">
    <location>
        <begin position="628"/>
        <end position="641"/>
    </location>
</feature>
<feature type="region of interest" description="Disordered" evidence="1">
    <location>
        <begin position="590"/>
        <end position="641"/>
    </location>
</feature>
<feature type="compositionally biased region" description="Polar residues" evidence="1">
    <location>
        <begin position="349"/>
        <end position="364"/>
    </location>
</feature>
<feature type="region of interest" description="Disordered" evidence="1">
    <location>
        <begin position="320"/>
        <end position="392"/>
    </location>
</feature>
<evidence type="ECO:0000313" key="2">
    <source>
        <dbReference type="EMBL" id="PNS20763.1"/>
    </source>
</evidence>
<reference evidence="2 3" key="1">
    <citation type="submission" date="2017-06" db="EMBL/GenBank/DDBJ databases">
        <title>Draft genome sequence of a variant of Elsinoe murrayae.</title>
        <authorList>
            <person name="Cheng Q."/>
        </authorList>
    </citation>
    <scope>NUCLEOTIDE SEQUENCE [LARGE SCALE GENOMIC DNA]</scope>
    <source>
        <strain evidence="2 3">CQ-2017a</strain>
    </source>
</reference>
<name>A0A2K1R0R4_9PEZI</name>
<dbReference type="InParanoid" id="A0A2K1R0R4"/>
<dbReference type="EMBL" id="NKHZ01000017">
    <property type="protein sequence ID" value="PNS20763.1"/>
    <property type="molecule type" value="Genomic_DNA"/>
</dbReference>
<evidence type="ECO:0000313" key="3">
    <source>
        <dbReference type="Proteomes" id="UP000243797"/>
    </source>
</evidence>
<feature type="compositionally biased region" description="Polar residues" evidence="1">
    <location>
        <begin position="1"/>
        <end position="12"/>
    </location>
</feature>
<gene>
    <name evidence="2" type="ORF">CAC42_2694</name>
</gene>
<feature type="region of interest" description="Disordered" evidence="1">
    <location>
        <begin position="819"/>
        <end position="900"/>
    </location>
</feature>
<dbReference type="AlphaFoldDB" id="A0A2K1R0R4"/>
<dbReference type="OrthoDB" id="3911169at2759"/>
<feature type="compositionally biased region" description="Pro residues" evidence="1">
    <location>
        <begin position="214"/>
        <end position="224"/>
    </location>
</feature>
<feature type="region of interest" description="Disordered" evidence="1">
    <location>
        <begin position="147"/>
        <end position="231"/>
    </location>
</feature>
<feature type="region of interest" description="Disordered" evidence="1">
    <location>
        <begin position="751"/>
        <end position="805"/>
    </location>
</feature>
<feature type="region of interest" description="Disordered" evidence="1">
    <location>
        <begin position="95"/>
        <end position="114"/>
    </location>
</feature>
<feature type="compositionally biased region" description="Polar residues" evidence="1">
    <location>
        <begin position="159"/>
        <end position="168"/>
    </location>
</feature>
<feature type="compositionally biased region" description="Polar residues" evidence="1">
    <location>
        <begin position="851"/>
        <end position="864"/>
    </location>
</feature>
<feature type="compositionally biased region" description="Basic and acidic residues" evidence="1">
    <location>
        <begin position="883"/>
        <end position="900"/>
    </location>
</feature>
<dbReference type="Proteomes" id="UP000243797">
    <property type="component" value="Unassembled WGS sequence"/>
</dbReference>
<feature type="region of interest" description="Disordered" evidence="1">
    <location>
        <begin position="1"/>
        <end position="52"/>
    </location>
</feature>
<organism evidence="2 3">
    <name type="scientific">Sphaceloma murrayae</name>
    <dbReference type="NCBI Taxonomy" id="2082308"/>
    <lineage>
        <taxon>Eukaryota</taxon>
        <taxon>Fungi</taxon>
        <taxon>Dikarya</taxon>
        <taxon>Ascomycota</taxon>
        <taxon>Pezizomycotina</taxon>
        <taxon>Dothideomycetes</taxon>
        <taxon>Dothideomycetidae</taxon>
        <taxon>Myriangiales</taxon>
        <taxon>Elsinoaceae</taxon>
        <taxon>Sphaceloma</taxon>
    </lineage>
</organism>
<keyword evidence="3" id="KW-1185">Reference proteome</keyword>
<feature type="compositionally biased region" description="Basic and acidic residues" evidence="1">
    <location>
        <begin position="30"/>
        <end position="49"/>
    </location>
</feature>
<feature type="compositionally biased region" description="Low complexity" evidence="1">
    <location>
        <begin position="178"/>
        <end position="189"/>
    </location>
</feature>
<evidence type="ECO:0000256" key="1">
    <source>
        <dbReference type="SAM" id="MobiDB-lite"/>
    </source>
</evidence>
<feature type="compositionally biased region" description="Polar residues" evidence="1">
    <location>
        <begin position="594"/>
        <end position="613"/>
    </location>
</feature>
<comment type="caution">
    <text evidence="2">The sequence shown here is derived from an EMBL/GenBank/DDBJ whole genome shotgun (WGS) entry which is preliminary data.</text>
</comment>
<accession>A0A2K1R0R4</accession>
<sequence length="900" mass="98594">MSRPHLSTTSSVGDFLERRPSASDSLQGTLKRDMDRSLSETQPEKHGTWRDSMSGLARSMLLRAKGSIDHIRGVPELEEHQAERSLPARSYSFARGSLRSPHSPSHVPEVHRSASLSLRRVLTSSSRRSKRSSLLVNMMAKRSLTKLQGPEELLDDASDSGSTHTSAARASLRSLCLQESPRSNQSSPRSSEKVHTPGRHSRDHIPSTRGSSPIPIPRSSPPPTIDFDIESGKLSPACMFGSDIDTSSPEQTKPALPEIDMSTRDQMVITRRKSRRRAVKNEIDRIKEEHIHVPRRASNDHWRMRRVSRQRHVKLPEPITETQVPDMPSPMPGTNLPLEDPFERHHTPTESTSDAAVMESSTARSMDGAADGSRRMFSASSHSHHQDSEALEVSADFGRSEGLTASEPTTRDQQPVITDAPKTSSVVADDSRHAAAIFDASHQDDDRYVQLSPEALRTQIVAGRKALERLEGRMAGIEASLRKVDAAPDLVYAAKTADPGKPFASIAARMDLPASDASSEDTAPQHAWMSSPSLRSISLATSDTFSQSCQSPLETQDLFYPSEEESAMSSAQIHLQQMRHVACNGISEREADSSFEQDPSSQRRGLGSGTVSTREIDADAVSPGTGRTPRSSPCVHTTSFSTPDMGSSADFYRQRAERDARYWDIFDVKNRQHLVASEALDTRTDEMVESKSMGSRASSGWMLREDAKLERPAESPPPYSASREHSVVGADLPSDARMCVSSAYHGSHLGIPMQGIDSSPDAVSPSRNLKEGSSDWCLQDIDNRKLVPPPSTTSGENDEHATPLAQRNLTVDVMNLLRGSPSQESPLRPTHPVSSELGDPGIPRIALPFRPTQSSVTGRKSQATAPKYDKVATTELSGTRSYDVFRDDDSDKENRVEVGV</sequence>